<evidence type="ECO:0000256" key="1">
    <source>
        <dbReference type="ARBA" id="ARBA00004273"/>
    </source>
</evidence>
<comment type="subcellular location">
    <subcellularLocation>
        <location evidence="1">Mitochondrion inner membrane</location>
    </subcellularLocation>
</comment>
<name>A0AAD8F0I6_BIOPF</name>
<evidence type="ECO:0000313" key="8">
    <source>
        <dbReference type="EMBL" id="KAK0047252.1"/>
    </source>
</evidence>
<sequence>MVYVSRDKKTRGRKKSGYRCELDQGQPSKSKLQTCKMMSRVLVRRFASLAEPIARPGQGKYPVPNHPNFIKLMEKQRLFCRDDGLLVWQKLPADTPLYRAVVSMVSLGVLWSAYQLFVFASPPKNK</sequence>
<keyword evidence="5 7" id="KW-0472">Membrane</keyword>
<feature type="region of interest" description="Disordered" evidence="6">
    <location>
        <begin position="1"/>
        <end position="27"/>
    </location>
</feature>
<evidence type="ECO:0000313" key="9">
    <source>
        <dbReference type="Proteomes" id="UP001233172"/>
    </source>
</evidence>
<protein>
    <submittedName>
        <fullName evidence="8">Uncharacterized protein</fullName>
    </submittedName>
</protein>
<keyword evidence="9" id="KW-1185">Reference proteome</keyword>
<dbReference type="GO" id="GO:0045277">
    <property type="term" value="C:respiratory chain complex IV"/>
    <property type="evidence" value="ECO:0007669"/>
    <property type="project" value="InterPro"/>
</dbReference>
<reference evidence="8" key="2">
    <citation type="submission" date="2023-04" db="EMBL/GenBank/DDBJ databases">
        <authorList>
            <person name="Bu L."/>
            <person name="Lu L."/>
            <person name="Laidemitt M.R."/>
            <person name="Zhang S.M."/>
            <person name="Mutuku M."/>
            <person name="Mkoji G."/>
            <person name="Steinauer M."/>
            <person name="Loker E.S."/>
        </authorList>
    </citation>
    <scope>NUCLEOTIDE SEQUENCE</scope>
    <source>
        <strain evidence="8">KasaAsao</strain>
        <tissue evidence="8">Whole Snail</tissue>
    </source>
</reference>
<dbReference type="InterPro" id="IPR036539">
    <property type="entry name" value="Cyt_c_oxidase_su7a_sf"/>
</dbReference>
<organism evidence="8 9">
    <name type="scientific">Biomphalaria pfeifferi</name>
    <name type="common">Bloodfluke planorb</name>
    <name type="synonym">Freshwater snail</name>
    <dbReference type="NCBI Taxonomy" id="112525"/>
    <lineage>
        <taxon>Eukaryota</taxon>
        <taxon>Metazoa</taxon>
        <taxon>Spiralia</taxon>
        <taxon>Lophotrochozoa</taxon>
        <taxon>Mollusca</taxon>
        <taxon>Gastropoda</taxon>
        <taxon>Heterobranchia</taxon>
        <taxon>Euthyneura</taxon>
        <taxon>Panpulmonata</taxon>
        <taxon>Hygrophila</taxon>
        <taxon>Lymnaeoidea</taxon>
        <taxon>Planorbidae</taxon>
        <taxon>Biomphalaria</taxon>
    </lineage>
</organism>
<accession>A0AAD8F0I6</accession>
<dbReference type="GO" id="GO:0005743">
    <property type="term" value="C:mitochondrial inner membrane"/>
    <property type="evidence" value="ECO:0007669"/>
    <property type="project" value="UniProtKB-SubCell"/>
</dbReference>
<comment type="similarity">
    <text evidence="2">Belongs to the cytochrome c oxidase VIIa family.</text>
</comment>
<evidence type="ECO:0000256" key="5">
    <source>
        <dbReference type="ARBA" id="ARBA00023136"/>
    </source>
</evidence>
<dbReference type="AlphaFoldDB" id="A0AAD8F0I6"/>
<reference evidence="8" key="1">
    <citation type="journal article" date="2023" name="PLoS Negl. Trop. Dis.">
        <title>A genome sequence for Biomphalaria pfeifferi, the major vector snail for the human-infecting parasite Schistosoma mansoni.</title>
        <authorList>
            <person name="Bu L."/>
            <person name="Lu L."/>
            <person name="Laidemitt M.R."/>
            <person name="Zhang S.M."/>
            <person name="Mutuku M."/>
            <person name="Mkoji G."/>
            <person name="Steinauer M."/>
            <person name="Loker E.S."/>
        </authorList>
    </citation>
    <scope>NUCLEOTIDE SEQUENCE</scope>
    <source>
        <strain evidence="8">KasaAsao</strain>
    </source>
</reference>
<keyword evidence="4" id="KW-0496">Mitochondrion</keyword>
<dbReference type="EMBL" id="JASAOG010000154">
    <property type="protein sequence ID" value="KAK0047252.1"/>
    <property type="molecule type" value="Genomic_DNA"/>
</dbReference>
<keyword evidence="3" id="KW-0999">Mitochondrion inner membrane</keyword>
<keyword evidence="7" id="KW-0812">Transmembrane</keyword>
<evidence type="ECO:0000256" key="3">
    <source>
        <dbReference type="ARBA" id="ARBA00022792"/>
    </source>
</evidence>
<dbReference type="GO" id="GO:0006123">
    <property type="term" value="P:mitochondrial electron transport, cytochrome c to oxygen"/>
    <property type="evidence" value="ECO:0007669"/>
    <property type="project" value="InterPro"/>
</dbReference>
<evidence type="ECO:0000256" key="2">
    <source>
        <dbReference type="ARBA" id="ARBA00009331"/>
    </source>
</evidence>
<gene>
    <name evidence="8" type="ORF">Bpfe_023383</name>
</gene>
<dbReference type="Proteomes" id="UP001233172">
    <property type="component" value="Unassembled WGS sequence"/>
</dbReference>
<keyword evidence="7" id="KW-1133">Transmembrane helix</keyword>
<evidence type="ECO:0000256" key="7">
    <source>
        <dbReference type="SAM" id="Phobius"/>
    </source>
</evidence>
<comment type="caution">
    <text evidence="8">The sequence shown here is derived from an EMBL/GenBank/DDBJ whole genome shotgun (WGS) entry which is preliminary data.</text>
</comment>
<dbReference type="Gene3D" id="4.10.91.10">
    <property type="entry name" value="Cytochrome c oxidase, subunit VIIa"/>
    <property type="match status" value="1"/>
</dbReference>
<feature type="compositionally biased region" description="Basic residues" evidence="6">
    <location>
        <begin position="8"/>
        <end position="17"/>
    </location>
</feature>
<proteinExistence type="inferred from homology"/>
<evidence type="ECO:0000256" key="4">
    <source>
        <dbReference type="ARBA" id="ARBA00023128"/>
    </source>
</evidence>
<evidence type="ECO:0000256" key="6">
    <source>
        <dbReference type="SAM" id="MobiDB-lite"/>
    </source>
</evidence>
<feature type="transmembrane region" description="Helical" evidence="7">
    <location>
        <begin position="97"/>
        <end position="120"/>
    </location>
</feature>